<dbReference type="EMBL" id="JBHLYR010000011">
    <property type="protein sequence ID" value="MFB9991048.1"/>
    <property type="molecule type" value="Genomic_DNA"/>
</dbReference>
<evidence type="ECO:0000259" key="3">
    <source>
        <dbReference type="PROSITE" id="PS50977"/>
    </source>
</evidence>
<dbReference type="PROSITE" id="PS50977">
    <property type="entry name" value="HTH_TETR_2"/>
    <property type="match status" value="1"/>
</dbReference>
<evidence type="ECO:0000313" key="5">
    <source>
        <dbReference type="Proteomes" id="UP001589733"/>
    </source>
</evidence>
<dbReference type="SUPFAM" id="SSF46689">
    <property type="entry name" value="Homeodomain-like"/>
    <property type="match status" value="1"/>
</dbReference>
<protein>
    <submittedName>
        <fullName evidence="4">TetR family transcriptional regulator</fullName>
    </submittedName>
</protein>
<dbReference type="InterPro" id="IPR041467">
    <property type="entry name" value="Sco4008_C"/>
</dbReference>
<organism evidence="4 5">
    <name type="scientific">Deinococcus oregonensis</name>
    <dbReference type="NCBI Taxonomy" id="1805970"/>
    <lineage>
        <taxon>Bacteria</taxon>
        <taxon>Thermotogati</taxon>
        <taxon>Deinococcota</taxon>
        <taxon>Deinococci</taxon>
        <taxon>Deinococcales</taxon>
        <taxon>Deinococcaceae</taxon>
        <taxon>Deinococcus</taxon>
    </lineage>
</organism>
<dbReference type="Pfam" id="PF00440">
    <property type="entry name" value="TetR_N"/>
    <property type="match status" value="1"/>
</dbReference>
<evidence type="ECO:0000256" key="1">
    <source>
        <dbReference type="ARBA" id="ARBA00023125"/>
    </source>
</evidence>
<accession>A0ABV6AU77</accession>
<keyword evidence="5" id="KW-1185">Reference proteome</keyword>
<dbReference type="PANTHER" id="PTHR30328:SF54">
    <property type="entry name" value="HTH-TYPE TRANSCRIPTIONAL REPRESSOR SCO4008"/>
    <property type="match status" value="1"/>
</dbReference>
<name>A0ABV6AU77_9DEIO</name>
<dbReference type="RefSeq" id="WP_380005595.1">
    <property type="nucleotide sequence ID" value="NZ_JBHLYR010000011.1"/>
</dbReference>
<reference evidence="4 5" key="1">
    <citation type="submission" date="2024-09" db="EMBL/GenBank/DDBJ databases">
        <authorList>
            <person name="Sun Q."/>
            <person name="Mori K."/>
        </authorList>
    </citation>
    <scope>NUCLEOTIDE SEQUENCE [LARGE SCALE GENOMIC DNA]</scope>
    <source>
        <strain evidence="4 5">JCM 13503</strain>
    </source>
</reference>
<dbReference type="InterPro" id="IPR050109">
    <property type="entry name" value="HTH-type_TetR-like_transc_reg"/>
</dbReference>
<feature type="domain" description="HTH tetR-type" evidence="3">
    <location>
        <begin position="8"/>
        <end position="68"/>
    </location>
</feature>
<dbReference type="SUPFAM" id="SSF48498">
    <property type="entry name" value="Tetracyclin repressor-like, C-terminal domain"/>
    <property type="match status" value="1"/>
</dbReference>
<dbReference type="InterPro" id="IPR009057">
    <property type="entry name" value="Homeodomain-like_sf"/>
</dbReference>
<feature type="DNA-binding region" description="H-T-H motif" evidence="2">
    <location>
        <begin position="31"/>
        <end position="50"/>
    </location>
</feature>
<dbReference type="Gene3D" id="1.10.357.10">
    <property type="entry name" value="Tetracycline Repressor, domain 2"/>
    <property type="match status" value="1"/>
</dbReference>
<gene>
    <name evidence="4" type="ORF">ACFFLM_03500</name>
</gene>
<dbReference type="PANTHER" id="PTHR30328">
    <property type="entry name" value="TRANSCRIPTIONAL REPRESSOR"/>
    <property type="match status" value="1"/>
</dbReference>
<dbReference type="Proteomes" id="UP001589733">
    <property type="component" value="Unassembled WGS sequence"/>
</dbReference>
<dbReference type="Pfam" id="PF17926">
    <property type="entry name" value="TetR_C_21"/>
    <property type="match status" value="1"/>
</dbReference>
<comment type="caution">
    <text evidence="4">The sequence shown here is derived from an EMBL/GenBank/DDBJ whole genome shotgun (WGS) entry which is preliminary data.</text>
</comment>
<proteinExistence type="predicted"/>
<sequence length="187" mass="20935">MAVKRDAQATRLRILEAATAEFARHGIAGARIDRIAQASGSNKAMIYAYYHSKDQLFDAVFDALIVRNMNDVPVDVHDLAEYAARLFDQFQKYPEVFRIGAWDALERGSVGMKIEAVVEANRHKVAEIRRAQEKDLLSATFPPAILLDLVIALTQIRPLLMDGSGQQTDHAQRRQAIKDAVNALLRH</sequence>
<keyword evidence="1 2" id="KW-0238">DNA-binding</keyword>
<dbReference type="InterPro" id="IPR036271">
    <property type="entry name" value="Tet_transcr_reg_TetR-rel_C_sf"/>
</dbReference>
<dbReference type="PRINTS" id="PR00455">
    <property type="entry name" value="HTHTETR"/>
</dbReference>
<evidence type="ECO:0000256" key="2">
    <source>
        <dbReference type="PROSITE-ProRule" id="PRU00335"/>
    </source>
</evidence>
<dbReference type="InterPro" id="IPR001647">
    <property type="entry name" value="HTH_TetR"/>
</dbReference>
<evidence type="ECO:0000313" key="4">
    <source>
        <dbReference type="EMBL" id="MFB9991048.1"/>
    </source>
</evidence>